<comment type="caution">
    <text evidence="2">The sequence shown here is derived from an EMBL/GenBank/DDBJ whole genome shotgun (WGS) entry which is preliminary data.</text>
</comment>
<organism evidence="2 3">
    <name type="scientific">Mucilaginibacter pallidiroseus</name>
    <dbReference type="NCBI Taxonomy" id="2599295"/>
    <lineage>
        <taxon>Bacteria</taxon>
        <taxon>Pseudomonadati</taxon>
        <taxon>Bacteroidota</taxon>
        <taxon>Sphingobacteriia</taxon>
        <taxon>Sphingobacteriales</taxon>
        <taxon>Sphingobacteriaceae</taxon>
        <taxon>Mucilaginibacter</taxon>
    </lineage>
</organism>
<dbReference type="OrthoDB" id="9812409at2"/>
<gene>
    <name evidence="2" type="ORF">FPZ43_14905</name>
</gene>
<accession>A0A563U539</accession>
<keyword evidence="3" id="KW-1185">Reference proteome</keyword>
<feature type="domain" description="DUF4126" evidence="1">
    <location>
        <begin position="8"/>
        <end position="151"/>
    </location>
</feature>
<evidence type="ECO:0000259" key="1">
    <source>
        <dbReference type="Pfam" id="PF13548"/>
    </source>
</evidence>
<dbReference type="Proteomes" id="UP000320042">
    <property type="component" value="Unassembled WGS sequence"/>
</dbReference>
<proteinExistence type="predicted"/>
<evidence type="ECO:0000313" key="3">
    <source>
        <dbReference type="Proteomes" id="UP000320042"/>
    </source>
</evidence>
<name>A0A563U539_9SPHI</name>
<dbReference type="EMBL" id="VOEJ01000007">
    <property type="protein sequence ID" value="TWR26448.1"/>
    <property type="molecule type" value="Genomic_DNA"/>
</dbReference>
<dbReference type="InterPro" id="IPR025196">
    <property type="entry name" value="DUF4126"/>
</dbReference>
<protein>
    <submittedName>
        <fullName evidence="2">DUF4126 family protein</fullName>
    </submittedName>
</protein>
<dbReference type="RefSeq" id="WP_146382728.1">
    <property type="nucleotide sequence ID" value="NZ_VOEJ01000007.1"/>
</dbReference>
<sequence>MANGKVLFQVIGLGAVAGMRASLATAITSNYLRNHPNPAISRSMFRFMQMPVTAVTTQLVSAAEISNDKMPGTPDRIEPSQVAARVLSGAFVGATIAKANRESILTGMLLGGASALAVTFGSFFLRQYVEENTHLTDPVAGAFEDAFAIGSGVSLMKI</sequence>
<dbReference type="Pfam" id="PF13548">
    <property type="entry name" value="DUF4126"/>
    <property type="match status" value="1"/>
</dbReference>
<evidence type="ECO:0000313" key="2">
    <source>
        <dbReference type="EMBL" id="TWR26448.1"/>
    </source>
</evidence>
<reference evidence="2 3" key="1">
    <citation type="submission" date="2019-07" db="EMBL/GenBank/DDBJ databases">
        <authorList>
            <person name="Kim J."/>
        </authorList>
    </citation>
    <scope>NUCLEOTIDE SEQUENCE [LARGE SCALE GENOMIC DNA]</scope>
    <source>
        <strain evidence="3">dk17</strain>
    </source>
</reference>
<dbReference type="AlphaFoldDB" id="A0A563U539"/>